<evidence type="ECO:0000256" key="1">
    <source>
        <dbReference type="SAM" id="MobiDB-lite"/>
    </source>
</evidence>
<evidence type="ECO:0008006" key="4">
    <source>
        <dbReference type="Google" id="ProtNLM"/>
    </source>
</evidence>
<keyword evidence="3" id="KW-1185">Reference proteome</keyword>
<name>A0ABV4SRZ3_9ACTN</name>
<dbReference type="RefSeq" id="WP_372565454.1">
    <property type="nucleotide sequence ID" value="NZ_JBGOSP010000022.1"/>
</dbReference>
<accession>A0ABV4SRZ3</accession>
<evidence type="ECO:0000313" key="3">
    <source>
        <dbReference type="Proteomes" id="UP001571476"/>
    </source>
</evidence>
<sequence>MRPQPAVAGPLHWAALAVSVAAAERLGLERSPLWEQPTGLAVLAAATALHRTWPATAFLLAAAPGIATSLSHSTLSYGSALAVFAFLLGRRGTATGAALLSNATGTTTTHTPRATYRVIQEALALTNAAKHAPEPPRHRLEKSVSPGPGTTDQVQEQKREGAR</sequence>
<feature type="compositionally biased region" description="Basic and acidic residues" evidence="1">
    <location>
        <begin position="131"/>
        <end position="142"/>
    </location>
</feature>
<dbReference type="Proteomes" id="UP001571476">
    <property type="component" value="Unassembled WGS sequence"/>
</dbReference>
<organism evidence="2 3">
    <name type="scientific">Streptomyces aureus</name>
    <dbReference type="NCBI Taxonomy" id="193461"/>
    <lineage>
        <taxon>Bacteria</taxon>
        <taxon>Bacillati</taxon>
        <taxon>Actinomycetota</taxon>
        <taxon>Actinomycetes</taxon>
        <taxon>Kitasatosporales</taxon>
        <taxon>Streptomycetaceae</taxon>
        <taxon>Streptomyces</taxon>
    </lineage>
</organism>
<dbReference type="EMBL" id="JBGOSP010000022">
    <property type="protein sequence ID" value="MFA3841140.1"/>
    <property type="molecule type" value="Genomic_DNA"/>
</dbReference>
<comment type="caution">
    <text evidence="2">The sequence shown here is derived from an EMBL/GenBank/DDBJ whole genome shotgun (WGS) entry which is preliminary data.</text>
</comment>
<gene>
    <name evidence="2" type="ORF">ACEG43_33910</name>
</gene>
<reference evidence="2 3" key="1">
    <citation type="submission" date="2024-08" db="EMBL/GenBank/DDBJ databases">
        <title>Genome sequence of Streptomyces aureus CACIA-1.46HGO.</title>
        <authorList>
            <person name="Evangelista-Martinez Z."/>
        </authorList>
    </citation>
    <scope>NUCLEOTIDE SEQUENCE [LARGE SCALE GENOMIC DNA]</scope>
    <source>
        <strain evidence="2 3">CACIA-1.46HGO</strain>
    </source>
</reference>
<feature type="region of interest" description="Disordered" evidence="1">
    <location>
        <begin position="128"/>
        <end position="163"/>
    </location>
</feature>
<evidence type="ECO:0000313" key="2">
    <source>
        <dbReference type="EMBL" id="MFA3841140.1"/>
    </source>
</evidence>
<proteinExistence type="predicted"/>
<protein>
    <recommendedName>
        <fullName evidence="4">Integral membrane protein</fullName>
    </recommendedName>
</protein>